<dbReference type="STRING" id="1560234.SP90_13490"/>
<keyword evidence="3" id="KW-1185">Reference proteome</keyword>
<accession>A0A1B7X9Z1</accession>
<dbReference type="OrthoDB" id="7906945at2"/>
<dbReference type="PROSITE" id="PS51186">
    <property type="entry name" value="GNAT"/>
    <property type="match status" value="1"/>
</dbReference>
<proteinExistence type="predicted"/>
<organism evidence="2 3">
    <name type="scientific">Halodesulfovibrio spirochaetisodalis</name>
    <dbReference type="NCBI Taxonomy" id="1560234"/>
    <lineage>
        <taxon>Bacteria</taxon>
        <taxon>Pseudomonadati</taxon>
        <taxon>Thermodesulfobacteriota</taxon>
        <taxon>Desulfovibrionia</taxon>
        <taxon>Desulfovibrionales</taxon>
        <taxon>Desulfovibrionaceae</taxon>
        <taxon>Halodesulfovibrio</taxon>
    </lineage>
</organism>
<dbReference type="SUPFAM" id="SSF55729">
    <property type="entry name" value="Acyl-CoA N-acyltransferases (Nat)"/>
    <property type="match status" value="1"/>
</dbReference>
<dbReference type="RefSeq" id="WP_066857291.1">
    <property type="nucleotide sequence ID" value="NZ_JXMS01000028.1"/>
</dbReference>
<gene>
    <name evidence="2" type="ORF">SP90_13490</name>
</gene>
<sequence length="150" mass="16817">MPMIRPFKPEDLLNITMRDSDQPDFAGVNLQAHGQYFSAMSDEAVTVLQDGEILFCSGGVRLGKTCGVYLVVSSAGERYPLLLVKVLKKLISNGRARGMVRFETLMNMQNERALRFIEFLGFEREGVCRATGENLLDRYLYAFIAPAEEA</sequence>
<evidence type="ECO:0000313" key="3">
    <source>
        <dbReference type="Proteomes" id="UP000091979"/>
    </source>
</evidence>
<comment type="caution">
    <text evidence="2">The sequence shown here is derived from an EMBL/GenBank/DDBJ whole genome shotgun (WGS) entry which is preliminary data.</text>
</comment>
<dbReference type="InterPro" id="IPR016181">
    <property type="entry name" value="Acyl_CoA_acyltransferase"/>
</dbReference>
<dbReference type="AlphaFoldDB" id="A0A1B7X9Z1"/>
<reference evidence="2 3" key="1">
    <citation type="submission" date="2015-01" db="EMBL/GenBank/DDBJ databases">
        <title>Desulfovibrio sp. JC271 draft genome sequence.</title>
        <authorList>
            <person name="Shivani Y."/>
            <person name="Subhash Y."/>
            <person name="Sasikala C."/>
            <person name="Ramana C.V."/>
        </authorList>
    </citation>
    <scope>NUCLEOTIDE SEQUENCE [LARGE SCALE GENOMIC DNA]</scope>
    <source>
        <strain evidence="2 3">JC271</strain>
    </source>
</reference>
<dbReference type="PATRIC" id="fig|1560234.3.peg.1812"/>
<name>A0A1B7X9Z1_9BACT</name>
<protein>
    <recommendedName>
        <fullName evidence="1">N-acetyltransferase domain-containing protein</fullName>
    </recommendedName>
</protein>
<evidence type="ECO:0000259" key="1">
    <source>
        <dbReference type="PROSITE" id="PS51186"/>
    </source>
</evidence>
<dbReference type="Proteomes" id="UP000091979">
    <property type="component" value="Unassembled WGS sequence"/>
</dbReference>
<dbReference type="Gene3D" id="3.40.630.30">
    <property type="match status" value="1"/>
</dbReference>
<dbReference type="GO" id="GO:0016747">
    <property type="term" value="F:acyltransferase activity, transferring groups other than amino-acyl groups"/>
    <property type="evidence" value="ECO:0007669"/>
    <property type="project" value="InterPro"/>
</dbReference>
<feature type="domain" description="N-acetyltransferase" evidence="1">
    <location>
        <begin position="2"/>
        <end position="146"/>
    </location>
</feature>
<dbReference type="EMBL" id="JXMS01000028">
    <property type="protein sequence ID" value="OBQ46209.1"/>
    <property type="molecule type" value="Genomic_DNA"/>
</dbReference>
<dbReference type="InterPro" id="IPR000182">
    <property type="entry name" value="GNAT_dom"/>
</dbReference>
<evidence type="ECO:0000313" key="2">
    <source>
        <dbReference type="EMBL" id="OBQ46209.1"/>
    </source>
</evidence>